<dbReference type="FunFam" id="3.10.100.10:FF:000024">
    <property type="entry name" value="C-type lectin domain family 4 member A"/>
    <property type="match status" value="1"/>
</dbReference>
<dbReference type="InterPro" id="IPR051379">
    <property type="entry name" value="C-type_Lectin_Receptor_IMM"/>
</dbReference>
<evidence type="ECO:0000256" key="13">
    <source>
        <dbReference type="ARBA" id="ARBA00023157"/>
    </source>
</evidence>
<keyword evidence="3" id="KW-0399">Innate immunity</keyword>
<evidence type="ECO:0000256" key="7">
    <source>
        <dbReference type="ARBA" id="ARBA00022837"/>
    </source>
</evidence>
<evidence type="ECO:0000256" key="9">
    <source>
        <dbReference type="ARBA" id="ARBA00022968"/>
    </source>
</evidence>
<evidence type="ECO:0000313" key="18">
    <source>
        <dbReference type="EMBL" id="EHB18646.1"/>
    </source>
</evidence>
<keyword evidence="14" id="KW-0325">Glycoprotein</keyword>
<comment type="subcellular location">
    <subcellularLocation>
        <location evidence="1">Cell membrane</location>
        <topology evidence="1">Single-pass type II membrane protein</topology>
    </subcellularLocation>
</comment>
<keyword evidence="6 18" id="KW-0430">Lectin</keyword>
<dbReference type="AlphaFoldDB" id="G5CAT5"/>
<dbReference type="InterPro" id="IPR001304">
    <property type="entry name" value="C-type_lectin-like"/>
</dbReference>
<organism evidence="18 20">
    <name type="scientific">Heterocephalus glaber</name>
    <name type="common">Naked mole rat</name>
    <dbReference type="NCBI Taxonomy" id="10181"/>
    <lineage>
        <taxon>Eukaryota</taxon>
        <taxon>Metazoa</taxon>
        <taxon>Chordata</taxon>
        <taxon>Craniata</taxon>
        <taxon>Vertebrata</taxon>
        <taxon>Euteleostomi</taxon>
        <taxon>Mammalia</taxon>
        <taxon>Eutheria</taxon>
        <taxon>Euarchontoglires</taxon>
        <taxon>Glires</taxon>
        <taxon>Rodentia</taxon>
        <taxon>Hystricomorpha</taxon>
        <taxon>Bathyergidae</taxon>
        <taxon>Heterocephalus</taxon>
    </lineage>
</organism>
<dbReference type="Gene3D" id="3.10.100.10">
    <property type="entry name" value="Mannose-Binding Protein A, subunit A"/>
    <property type="match status" value="1"/>
</dbReference>
<dbReference type="PANTHER" id="PTHR46746">
    <property type="entry name" value="KILLER CELL LECTIN-LIKE RECEPTOR SUBFAMILY F MEMBER 2"/>
    <property type="match status" value="1"/>
</dbReference>
<dbReference type="Pfam" id="PF00059">
    <property type="entry name" value="Lectin_C"/>
    <property type="match status" value="1"/>
</dbReference>
<evidence type="ECO:0000256" key="1">
    <source>
        <dbReference type="ARBA" id="ARBA00004401"/>
    </source>
</evidence>
<keyword evidence="8" id="KW-0391">Immunity</keyword>
<feature type="region of interest" description="Disordered" evidence="15">
    <location>
        <begin position="17"/>
        <end position="37"/>
    </location>
</feature>
<keyword evidence="11" id="KW-1064">Adaptive immunity</keyword>
<reference evidence="19" key="2">
    <citation type="submission" date="2015-10" db="EMBL/GenBank/DDBJ databases">
        <title>FRAMA: From RNA-seq data to annotated mRNA assemblies.</title>
        <authorList>
            <person name="Bens M."/>
            <person name="Sahm A."/>
            <person name="Jahn N."/>
            <person name="Morhart M."/>
            <person name="Holtze S."/>
            <person name="Hildebrandt T.B."/>
            <person name="Platzer M."/>
            <person name="Szafranski K."/>
        </authorList>
    </citation>
    <scope>NUCLEOTIDE SEQUENCE</scope>
    <source>
        <tissue evidence="19">Skin</tissue>
    </source>
</reference>
<dbReference type="InterPro" id="IPR016186">
    <property type="entry name" value="C-type_lectin-like/link_sf"/>
</dbReference>
<dbReference type="GO" id="GO:0002250">
    <property type="term" value="P:adaptive immune response"/>
    <property type="evidence" value="ECO:0007669"/>
    <property type="project" value="UniProtKB-KW"/>
</dbReference>
<evidence type="ECO:0000256" key="3">
    <source>
        <dbReference type="ARBA" id="ARBA00022588"/>
    </source>
</evidence>
<evidence type="ECO:0000256" key="11">
    <source>
        <dbReference type="ARBA" id="ARBA00023130"/>
    </source>
</evidence>
<dbReference type="InterPro" id="IPR033989">
    <property type="entry name" value="CD209-like_CTLD"/>
</dbReference>
<proteinExistence type="predicted"/>
<keyword evidence="13" id="KW-1015">Disulfide bond</keyword>
<feature type="domain" description="C-type lectin" evidence="17">
    <location>
        <begin position="116"/>
        <end position="238"/>
    </location>
</feature>
<feature type="compositionally biased region" description="Polar residues" evidence="15">
    <location>
        <begin position="17"/>
        <end position="26"/>
    </location>
</feature>
<evidence type="ECO:0000256" key="2">
    <source>
        <dbReference type="ARBA" id="ARBA00022475"/>
    </source>
</evidence>
<keyword evidence="10 16" id="KW-1133">Transmembrane helix</keyword>
<evidence type="ECO:0000256" key="12">
    <source>
        <dbReference type="ARBA" id="ARBA00023136"/>
    </source>
</evidence>
<dbReference type="Proteomes" id="UP000006813">
    <property type="component" value="Unassembled WGS sequence"/>
</dbReference>
<keyword evidence="4 16" id="KW-0812">Transmembrane</keyword>
<dbReference type="PANTHER" id="PTHR46746:SF9">
    <property type="entry name" value="CD209 ANTIGEN-LIKE PROTEIN C-LIKE"/>
    <property type="match status" value="1"/>
</dbReference>
<dbReference type="FunCoup" id="G5CAT5">
    <property type="interactions" value="46"/>
</dbReference>
<evidence type="ECO:0000256" key="8">
    <source>
        <dbReference type="ARBA" id="ARBA00022859"/>
    </source>
</evidence>
<evidence type="ECO:0000259" key="17">
    <source>
        <dbReference type="PROSITE" id="PS50041"/>
    </source>
</evidence>
<gene>
    <name evidence="19" type="primary">CLEC4A</name>
    <name evidence="18" type="ORF">GW7_12144</name>
</gene>
<dbReference type="InParanoid" id="G5CAT5"/>
<accession>G5CAT5</accession>
<keyword evidence="5" id="KW-0479">Metal-binding</keyword>
<dbReference type="SMART" id="SM00034">
    <property type="entry name" value="CLECT"/>
    <property type="match status" value="1"/>
</dbReference>
<dbReference type="EMBL" id="JH174177">
    <property type="protein sequence ID" value="EHB18646.1"/>
    <property type="molecule type" value="Genomic_DNA"/>
</dbReference>
<dbReference type="CDD" id="cd03590">
    <property type="entry name" value="CLECT_DC-SIGN_like"/>
    <property type="match status" value="1"/>
</dbReference>
<evidence type="ECO:0000256" key="15">
    <source>
        <dbReference type="SAM" id="MobiDB-lite"/>
    </source>
</evidence>
<keyword evidence="9" id="KW-0735">Signal-anchor</keyword>
<evidence type="ECO:0000256" key="14">
    <source>
        <dbReference type="ARBA" id="ARBA00023180"/>
    </source>
</evidence>
<evidence type="ECO:0000256" key="4">
    <source>
        <dbReference type="ARBA" id="ARBA00022692"/>
    </source>
</evidence>
<evidence type="ECO:0000256" key="10">
    <source>
        <dbReference type="ARBA" id="ARBA00022989"/>
    </source>
</evidence>
<feature type="transmembrane region" description="Helical" evidence="16">
    <location>
        <begin position="45"/>
        <end position="69"/>
    </location>
</feature>
<dbReference type="GO" id="GO:0046872">
    <property type="term" value="F:metal ion binding"/>
    <property type="evidence" value="ECO:0007669"/>
    <property type="project" value="UniProtKB-KW"/>
</dbReference>
<evidence type="ECO:0000256" key="5">
    <source>
        <dbReference type="ARBA" id="ARBA00022723"/>
    </source>
</evidence>
<dbReference type="OMA" id="HTALECM"/>
<dbReference type="STRING" id="10181.G5CAT5"/>
<evidence type="ECO:0000256" key="6">
    <source>
        <dbReference type="ARBA" id="ARBA00022734"/>
    </source>
</evidence>
<sequence>MALEITYAEVRFKTESKSSGTNSLSPNAHKEKTTSRKRNPGFPKLLFTSSLMLLLLLAISLLVAFIIFFQKYSQVLQEKKTLLEISQKHPELECIKASSTTEGKAWSCCPKDWKSFSFHCYFFSTDSKSWNKSAESCRSMKANLLVINTKEEQDFIIQHLKIRSLYYVGLSDPEGQRRWQWIDHTPYNESATFWLQGEPSDNTERCVVLASRHNYKHNRHQWGWNDIFCDISQLSVCEMMKIYL</sequence>
<evidence type="ECO:0000313" key="19">
    <source>
        <dbReference type="EMBL" id="JAN99886.1"/>
    </source>
</evidence>
<dbReference type="SUPFAM" id="SSF56436">
    <property type="entry name" value="C-type lectin-like"/>
    <property type="match status" value="1"/>
</dbReference>
<protein>
    <submittedName>
        <fullName evidence="18 19">C-type lectin domain family 4 member A</fullName>
    </submittedName>
</protein>
<keyword evidence="7" id="KW-0106">Calcium</keyword>
<name>G5CAT5_HETGA</name>
<evidence type="ECO:0000313" key="20">
    <source>
        <dbReference type="Proteomes" id="UP000006813"/>
    </source>
</evidence>
<dbReference type="GO" id="GO:0030246">
    <property type="term" value="F:carbohydrate binding"/>
    <property type="evidence" value="ECO:0007669"/>
    <property type="project" value="UniProtKB-KW"/>
</dbReference>
<dbReference type="EMBL" id="GEBF01003746">
    <property type="protein sequence ID" value="JAN99886.1"/>
    <property type="molecule type" value="Transcribed_RNA"/>
</dbReference>
<dbReference type="InterPro" id="IPR016187">
    <property type="entry name" value="CTDL_fold"/>
</dbReference>
<keyword evidence="2" id="KW-1003">Cell membrane</keyword>
<keyword evidence="12 16" id="KW-0472">Membrane</keyword>
<dbReference type="PROSITE" id="PS50041">
    <property type="entry name" value="C_TYPE_LECTIN_2"/>
    <property type="match status" value="1"/>
</dbReference>
<evidence type="ECO:0000256" key="16">
    <source>
        <dbReference type="SAM" id="Phobius"/>
    </source>
</evidence>
<dbReference type="GO" id="GO:0045087">
    <property type="term" value="P:innate immune response"/>
    <property type="evidence" value="ECO:0007669"/>
    <property type="project" value="UniProtKB-KW"/>
</dbReference>
<dbReference type="GO" id="GO:0005886">
    <property type="term" value="C:plasma membrane"/>
    <property type="evidence" value="ECO:0007669"/>
    <property type="project" value="UniProtKB-SubCell"/>
</dbReference>
<reference evidence="18 20" key="1">
    <citation type="journal article" date="2011" name="Nature">
        <title>Genome sequencing reveals insights into physiology and longevity of the naked mole rat.</title>
        <authorList>
            <person name="Kim E.B."/>
            <person name="Fang X."/>
            <person name="Fushan A.A."/>
            <person name="Huang Z."/>
            <person name="Lobanov A.V."/>
            <person name="Han L."/>
            <person name="Marino S.M."/>
            <person name="Sun X."/>
            <person name="Turanov A.A."/>
            <person name="Yang P."/>
            <person name="Yim S.H."/>
            <person name="Zhao X."/>
            <person name="Kasaikina M.V."/>
            <person name="Stoletzki N."/>
            <person name="Peng C."/>
            <person name="Polak P."/>
            <person name="Xiong Z."/>
            <person name="Kiezun A."/>
            <person name="Zhu Y."/>
            <person name="Chen Y."/>
            <person name="Kryukov G.V."/>
            <person name="Zhang Q."/>
            <person name="Peshkin L."/>
            <person name="Yang L."/>
            <person name="Bronson R.T."/>
            <person name="Buffenstein R."/>
            <person name="Wang B."/>
            <person name="Han C."/>
            <person name="Li Q."/>
            <person name="Chen L."/>
            <person name="Zhao W."/>
            <person name="Sunyaev S.R."/>
            <person name="Park T.J."/>
            <person name="Zhang G."/>
            <person name="Wang J."/>
            <person name="Gladyshev V.N."/>
        </authorList>
    </citation>
    <scope>NUCLEOTIDE SEQUENCE [LARGE SCALE GENOMIC DNA]</scope>
</reference>